<name>A0AAD8GUR2_9APIA</name>
<organism evidence="2 3">
    <name type="scientific">Heracleum sosnowskyi</name>
    <dbReference type="NCBI Taxonomy" id="360622"/>
    <lineage>
        <taxon>Eukaryota</taxon>
        <taxon>Viridiplantae</taxon>
        <taxon>Streptophyta</taxon>
        <taxon>Embryophyta</taxon>
        <taxon>Tracheophyta</taxon>
        <taxon>Spermatophyta</taxon>
        <taxon>Magnoliopsida</taxon>
        <taxon>eudicotyledons</taxon>
        <taxon>Gunneridae</taxon>
        <taxon>Pentapetalae</taxon>
        <taxon>asterids</taxon>
        <taxon>campanulids</taxon>
        <taxon>Apiales</taxon>
        <taxon>Apiaceae</taxon>
        <taxon>Apioideae</taxon>
        <taxon>apioid superclade</taxon>
        <taxon>Tordylieae</taxon>
        <taxon>Tordyliinae</taxon>
        <taxon>Heracleum</taxon>
    </lineage>
</organism>
<protein>
    <submittedName>
        <fullName evidence="2">Legume-specific protein</fullName>
    </submittedName>
</protein>
<evidence type="ECO:0000313" key="3">
    <source>
        <dbReference type="Proteomes" id="UP001237642"/>
    </source>
</evidence>
<sequence length="110" mass="12061">MRDSLSKLTKLFTCIKKYVQRLENQVFVQVLSCLCGIVAIVQYRNGGEMGMFLNESPSASYMRLPGDSGRFQVLQSNQRGVSSCSSPSNATKQPVVGVEKQGIQGPVIIM</sequence>
<dbReference type="PANTHER" id="PTHR34670">
    <property type="entry name" value="EXPRESSED PROTEIN"/>
    <property type="match status" value="1"/>
</dbReference>
<feature type="transmembrane region" description="Helical" evidence="1">
    <location>
        <begin position="26"/>
        <end position="43"/>
    </location>
</feature>
<dbReference type="Proteomes" id="UP001237642">
    <property type="component" value="Unassembled WGS sequence"/>
</dbReference>
<gene>
    <name evidence="2" type="ORF">POM88_047928</name>
</gene>
<comment type="caution">
    <text evidence="2">The sequence shown here is derived from an EMBL/GenBank/DDBJ whole genome shotgun (WGS) entry which is preliminary data.</text>
</comment>
<keyword evidence="1" id="KW-0472">Membrane</keyword>
<keyword evidence="1" id="KW-1133">Transmembrane helix</keyword>
<evidence type="ECO:0000313" key="2">
    <source>
        <dbReference type="EMBL" id="KAK1354672.1"/>
    </source>
</evidence>
<reference evidence="2" key="1">
    <citation type="submission" date="2023-02" db="EMBL/GenBank/DDBJ databases">
        <title>Genome of toxic invasive species Heracleum sosnowskyi carries increased number of genes despite the absence of recent whole-genome duplications.</title>
        <authorList>
            <person name="Schelkunov M."/>
            <person name="Shtratnikova V."/>
            <person name="Makarenko M."/>
            <person name="Klepikova A."/>
            <person name="Omelchenko D."/>
            <person name="Novikova G."/>
            <person name="Obukhova E."/>
            <person name="Bogdanov V."/>
            <person name="Penin A."/>
            <person name="Logacheva M."/>
        </authorList>
    </citation>
    <scope>NUCLEOTIDE SEQUENCE</scope>
    <source>
        <strain evidence="2">Hsosn_3</strain>
        <tissue evidence="2">Leaf</tissue>
    </source>
</reference>
<proteinExistence type="predicted"/>
<keyword evidence="3" id="KW-1185">Reference proteome</keyword>
<dbReference type="PANTHER" id="PTHR34670:SF8">
    <property type="entry name" value="EXPRESSED PROTEIN"/>
    <property type="match status" value="1"/>
</dbReference>
<keyword evidence="1" id="KW-0812">Transmembrane</keyword>
<dbReference type="AlphaFoldDB" id="A0AAD8GUR2"/>
<accession>A0AAD8GUR2</accession>
<reference evidence="2" key="2">
    <citation type="submission" date="2023-05" db="EMBL/GenBank/DDBJ databases">
        <authorList>
            <person name="Schelkunov M.I."/>
        </authorList>
    </citation>
    <scope>NUCLEOTIDE SEQUENCE</scope>
    <source>
        <strain evidence="2">Hsosn_3</strain>
        <tissue evidence="2">Leaf</tissue>
    </source>
</reference>
<evidence type="ECO:0000256" key="1">
    <source>
        <dbReference type="SAM" id="Phobius"/>
    </source>
</evidence>
<dbReference type="EMBL" id="JAUIZM010000011">
    <property type="protein sequence ID" value="KAK1354672.1"/>
    <property type="molecule type" value="Genomic_DNA"/>
</dbReference>